<dbReference type="GO" id="GO:0000750">
    <property type="term" value="P:pheromone-dependent signal transduction involved in conjugation with cellular fusion"/>
    <property type="evidence" value="ECO:0007669"/>
    <property type="project" value="TreeGrafter"/>
</dbReference>
<dbReference type="GeneID" id="25775930"/>
<organism evidence="11 12">
    <name type="scientific">Hypocrea atroviridis (strain ATCC 20476 / IMI 206040)</name>
    <name type="common">Trichoderma atroviride</name>
    <dbReference type="NCBI Taxonomy" id="452589"/>
    <lineage>
        <taxon>Eukaryota</taxon>
        <taxon>Fungi</taxon>
        <taxon>Dikarya</taxon>
        <taxon>Ascomycota</taxon>
        <taxon>Pezizomycotina</taxon>
        <taxon>Sordariomycetes</taxon>
        <taxon>Hypocreomycetidae</taxon>
        <taxon>Hypocreales</taxon>
        <taxon>Hypocreaceae</taxon>
        <taxon>Trichoderma</taxon>
    </lineage>
</organism>
<evidence type="ECO:0000256" key="9">
    <source>
        <dbReference type="ARBA" id="ARBA00023224"/>
    </source>
</evidence>
<dbReference type="GO" id="GO:0004932">
    <property type="term" value="F:mating-type factor pheromone receptor activity"/>
    <property type="evidence" value="ECO:0007669"/>
    <property type="project" value="InterPro"/>
</dbReference>
<evidence type="ECO:0000256" key="6">
    <source>
        <dbReference type="ARBA" id="ARBA00023040"/>
    </source>
</evidence>
<dbReference type="eggNOG" id="ENOG502S44N">
    <property type="taxonomic scope" value="Eukaryota"/>
</dbReference>
<evidence type="ECO:0000256" key="1">
    <source>
        <dbReference type="ARBA" id="ARBA00004141"/>
    </source>
</evidence>
<name>G9P4P1_HYPAI</name>
<reference evidence="11 12" key="1">
    <citation type="journal article" date="2011" name="Genome Biol.">
        <title>Comparative genome sequence analysis underscores mycoparasitism as the ancestral life style of Trichoderma.</title>
        <authorList>
            <person name="Kubicek C.P."/>
            <person name="Herrera-Estrella A."/>
            <person name="Seidl-Seiboth V."/>
            <person name="Martinez D.A."/>
            <person name="Druzhinina I.S."/>
            <person name="Thon M."/>
            <person name="Zeilinger S."/>
            <person name="Casas-Flores S."/>
            <person name="Horwitz B.A."/>
            <person name="Mukherjee P.K."/>
            <person name="Mukherjee M."/>
            <person name="Kredics L."/>
            <person name="Alcaraz L.D."/>
            <person name="Aerts A."/>
            <person name="Antal Z."/>
            <person name="Atanasova L."/>
            <person name="Cervantes-Badillo M.G."/>
            <person name="Challacombe J."/>
            <person name="Chertkov O."/>
            <person name="McCluskey K."/>
            <person name="Coulpier F."/>
            <person name="Deshpande N."/>
            <person name="von Doehren H."/>
            <person name="Ebbole D.J."/>
            <person name="Esquivel-Naranjo E.U."/>
            <person name="Fekete E."/>
            <person name="Flipphi M."/>
            <person name="Glaser F."/>
            <person name="Gomez-Rodriguez E.Y."/>
            <person name="Gruber S."/>
            <person name="Han C."/>
            <person name="Henrissat B."/>
            <person name="Hermosa R."/>
            <person name="Hernandez-Onate M."/>
            <person name="Karaffa L."/>
            <person name="Kosti I."/>
            <person name="Le Crom S."/>
            <person name="Lindquist E."/>
            <person name="Lucas S."/>
            <person name="Luebeck M."/>
            <person name="Luebeck P.S."/>
            <person name="Margeot A."/>
            <person name="Metz B."/>
            <person name="Misra M."/>
            <person name="Nevalainen H."/>
            <person name="Omann M."/>
            <person name="Packer N."/>
            <person name="Perrone G."/>
            <person name="Uresti-Rivera E.E."/>
            <person name="Salamov A."/>
            <person name="Schmoll M."/>
            <person name="Seiboth B."/>
            <person name="Shapiro H."/>
            <person name="Sukno S."/>
            <person name="Tamayo-Ramos J.A."/>
            <person name="Tisch D."/>
            <person name="Wiest A."/>
            <person name="Wilkinson H.H."/>
            <person name="Zhang M."/>
            <person name="Coutinho P.M."/>
            <person name="Kenerley C.M."/>
            <person name="Monte E."/>
            <person name="Baker S.E."/>
            <person name="Grigoriev I.V."/>
        </authorList>
    </citation>
    <scope>NUCLEOTIDE SEQUENCE [LARGE SCALE GENOMIC DNA]</scope>
    <source>
        <strain evidence="12">ATCC 20476 / IMI 206040</strain>
    </source>
</reference>
<dbReference type="AlphaFoldDB" id="G9P4P1"/>
<dbReference type="InterPro" id="IPR001499">
    <property type="entry name" value="GPCR_STE3"/>
</dbReference>
<dbReference type="PANTHER" id="PTHR28097">
    <property type="entry name" value="PHEROMONE A FACTOR RECEPTOR"/>
    <property type="match status" value="1"/>
</dbReference>
<dbReference type="OMA" id="IPPLIWH"/>
<evidence type="ECO:0000313" key="11">
    <source>
        <dbReference type="EMBL" id="EHK41187.1"/>
    </source>
</evidence>
<dbReference type="Pfam" id="PF02076">
    <property type="entry name" value="STE3"/>
    <property type="match status" value="1"/>
</dbReference>
<evidence type="ECO:0000256" key="2">
    <source>
        <dbReference type="ARBA" id="ARBA00011085"/>
    </source>
</evidence>
<evidence type="ECO:0000256" key="7">
    <source>
        <dbReference type="ARBA" id="ARBA00023136"/>
    </source>
</evidence>
<dbReference type="Proteomes" id="UP000005426">
    <property type="component" value="Unassembled WGS sequence"/>
</dbReference>
<keyword evidence="9" id="KW-0807">Transducer</keyword>
<feature type="transmembrane region" description="Helical" evidence="10">
    <location>
        <begin position="243"/>
        <end position="264"/>
    </location>
</feature>
<feature type="transmembrane region" description="Helical" evidence="10">
    <location>
        <begin position="146"/>
        <end position="167"/>
    </location>
</feature>
<dbReference type="HOGENOM" id="CLU_027592_3_0_1"/>
<sequence>MDSPFNLAPRGTSSIFMPGLAPTTFTNPSPTANLICRVVLALLGNLVCLVPLRLLYRNGELAAAMLILVVELQNVDSVLNALIWHNDDVASWWPGYGFCDVDTHIHNLAIGLFNTCLLASMRNLAMQIQNMRANPLTKTEKTRRNIVQALIIFPLPLLQAAWTYPLSQQRYYIGTLSGCSWAPAHSWPYAAFDILLPALMPLLTAGYAIFVYIRYRQISKSTASALSNSPLAQARSQRARRRLYLMVVTILVPYLPIVLALAIVNMQVAGGFKPYDFDAIHNHGEIPWDAIVYLTSSQVHWAYINMCYLPIAATVPIFIFFGMTKDAMNCYRVVLLFFGLGKVFPRLHDEYDPDARVLASMSHGSHSTSTR</sequence>
<evidence type="ECO:0000313" key="12">
    <source>
        <dbReference type="Proteomes" id="UP000005426"/>
    </source>
</evidence>
<dbReference type="OrthoDB" id="2874149at2759"/>
<feature type="transmembrane region" description="Helical" evidence="10">
    <location>
        <begin position="32"/>
        <end position="56"/>
    </location>
</feature>
<proteinExistence type="inferred from homology"/>
<evidence type="ECO:0000256" key="8">
    <source>
        <dbReference type="ARBA" id="ARBA00023170"/>
    </source>
</evidence>
<evidence type="ECO:0000256" key="5">
    <source>
        <dbReference type="ARBA" id="ARBA00022989"/>
    </source>
</evidence>
<accession>G9P4P1</accession>
<evidence type="ECO:0000256" key="10">
    <source>
        <dbReference type="SAM" id="Phobius"/>
    </source>
</evidence>
<protein>
    <submittedName>
        <fullName evidence="11">Mating type pheromone G-protein coupled receptor</fullName>
    </submittedName>
</protein>
<keyword evidence="3" id="KW-0589">Pheromone response</keyword>
<dbReference type="GO" id="GO:0005886">
    <property type="term" value="C:plasma membrane"/>
    <property type="evidence" value="ECO:0007669"/>
    <property type="project" value="TreeGrafter"/>
</dbReference>
<evidence type="ECO:0000256" key="3">
    <source>
        <dbReference type="ARBA" id="ARBA00022507"/>
    </source>
</evidence>
<dbReference type="EMBL" id="ABDG02000027">
    <property type="protein sequence ID" value="EHK41187.1"/>
    <property type="molecule type" value="Genomic_DNA"/>
</dbReference>
<keyword evidence="5 10" id="KW-1133">Transmembrane helix</keyword>
<comment type="similarity">
    <text evidence="2">Belongs to the G-protein coupled receptor 4 family.</text>
</comment>
<keyword evidence="6" id="KW-0297">G-protein coupled receptor</keyword>
<dbReference type="PANTHER" id="PTHR28097:SF1">
    <property type="entry name" value="PHEROMONE A FACTOR RECEPTOR"/>
    <property type="match status" value="1"/>
</dbReference>
<feature type="transmembrane region" description="Helical" evidence="10">
    <location>
        <begin position="301"/>
        <end position="322"/>
    </location>
</feature>
<comment type="subcellular location">
    <subcellularLocation>
        <location evidence="1">Membrane</location>
        <topology evidence="1">Multi-pass membrane protein</topology>
    </subcellularLocation>
</comment>
<keyword evidence="7 10" id="KW-0472">Membrane</keyword>
<keyword evidence="12" id="KW-1185">Reference proteome</keyword>
<gene>
    <name evidence="11" type="ORF">TRIATDRAFT_147894</name>
</gene>
<feature type="transmembrane region" description="Helical" evidence="10">
    <location>
        <begin position="104"/>
        <end position="125"/>
    </location>
</feature>
<feature type="transmembrane region" description="Helical" evidence="10">
    <location>
        <begin position="187"/>
        <end position="213"/>
    </location>
</feature>
<feature type="transmembrane region" description="Helical" evidence="10">
    <location>
        <begin position="63"/>
        <end position="84"/>
    </location>
</feature>
<keyword evidence="4 10" id="KW-0812">Transmembrane</keyword>
<comment type="caution">
    <text evidence="11">The sequence shown here is derived from an EMBL/GenBank/DDBJ whole genome shotgun (WGS) entry which is preliminary data.</text>
</comment>
<keyword evidence="8 11" id="KW-0675">Receptor</keyword>
<evidence type="ECO:0000256" key="4">
    <source>
        <dbReference type="ARBA" id="ARBA00022692"/>
    </source>
</evidence>
<dbReference type="KEGG" id="tatv:25775930"/>